<dbReference type="Proteomes" id="UP001054945">
    <property type="component" value="Unassembled WGS sequence"/>
</dbReference>
<comment type="caution">
    <text evidence="1">The sequence shown here is derived from an EMBL/GenBank/DDBJ whole genome shotgun (WGS) entry which is preliminary data.</text>
</comment>
<dbReference type="AlphaFoldDB" id="A0AAV4VL22"/>
<dbReference type="EMBL" id="BPLR01014728">
    <property type="protein sequence ID" value="GIY70856.1"/>
    <property type="molecule type" value="Genomic_DNA"/>
</dbReference>
<accession>A0AAV4VL22</accession>
<sequence>MLAFTKPSIVRCGRILFAQDFLDVSPARMDTAKWRADFKRIIFSNESLFPMTIWSATGYHGPQIHRFTVILNSDNHIQEVLKLEIVSFNQGIPPLSP</sequence>
<name>A0AAV4VL22_CAEEX</name>
<reference evidence="1 2" key="1">
    <citation type="submission" date="2021-06" db="EMBL/GenBank/DDBJ databases">
        <title>Caerostris extrusa draft genome.</title>
        <authorList>
            <person name="Kono N."/>
            <person name="Arakawa K."/>
        </authorList>
    </citation>
    <scope>NUCLEOTIDE SEQUENCE [LARGE SCALE GENOMIC DNA]</scope>
</reference>
<organism evidence="1 2">
    <name type="scientific">Caerostris extrusa</name>
    <name type="common">Bark spider</name>
    <name type="synonym">Caerostris bankana</name>
    <dbReference type="NCBI Taxonomy" id="172846"/>
    <lineage>
        <taxon>Eukaryota</taxon>
        <taxon>Metazoa</taxon>
        <taxon>Ecdysozoa</taxon>
        <taxon>Arthropoda</taxon>
        <taxon>Chelicerata</taxon>
        <taxon>Arachnida</taxon>
        <taxon>Araneae</taxon>
        <taxon>Araneomorphae</taxon>
        <taxon>Entelegynae</taxon>
        <taxon>Araneoidea</taxon>
        <taxon>Araneidae</taxon>
        <taxon>Caerostris</taxon>
    </lineage>
</organism>
<evidence type="ECO:0000313" key="1">
    <source>
        <dbReference type="EMBL" id="GIY70856.1"/>
    </source>
</evidence>
<keyword evidence="2" id="KW-1185">Reference proteome</keyword>
<evidence type="ECO:0000313" key="2">
    <source>
        <dbReference type="Proteomes" id="UP001054945"/>
    </source>
</evidence>
<gene>
    <name evidence="1" type="ORF">CEXT_549341</name>
</gene>
<protein>
    <submittedName>
        <fullName evidence="1">Uncharacterized protein</fullName>
    </submittedName>
</protein>
<proteinExistence type="predicted"/>